<evidence type="ECO:0000313" key="5">
    <source>
        <dbReference type="Proteomes" id="UP000634455"/>
    </source>
</evidence>
<keyword evidence="1" id="KW-0442">Lipid degradation</keyword>
<feature type="transmembrane region" description="Helical" evidence="2">
    <location>
        <begin position="104"/>
        <end position="124"/>
    </location>
</feature>
<keyword evidence="1" id="KW-0595">Phospholipid degradation</keyword>
<feature type="transmembrane region" description="Helical" evidence="2">
    <location>
        <begin position="136"/>
        <end position="157"/>
    </location>
</feature>
<keyword evidence="1" id="KW-0460">Magnesium</keyword>
<dbReference type="PANTHER" id="PTHR36305:SF1">
    <property type="entry name" value="PHOSPHATIDYLGLYCEROPHOSPHATASE A"/>
    <property type="match status" value="1"/>
</dbReference>
<evidence type="ECO:0000256" key="1">
    <source>
        <dbReference type="PIRNR" id="PIRNR006162"/>
    </source>
</evidence>
<keyword evidence="1" id="KW-0443">Lipid metabolism</keyword>
<keyword evidence="1" id="KW-1003">Cell membrane</keyword>
<keyword evidence="5" id="KW-1185">Reference proteome</keyword>
<keyword evidence="2" id="KW-1133">Transmembrane helix</keyword>
<evidence type="ECO:0000313" key="4">
    <source>
        <dbReference type="EMBL" id="GHA41406.1"/>
    </source>
</evidence>
<feature type="transmembrane region" description="Helical" evidence="2">
    <location>
        <begin position="38"/>
        <end position="57"/>
    </location>
</feature>
<comment type="cofactor">
    <cofactor evidence="1">
        <name>Mg(2+)</name>
        <dbReference type="ChEBI" id="CHEBI:18420"/>
    </cofactor>
</comment>
<dbReference type="InterPro" id="IPR026037">
    <property type="entry name" value="PgpA"/>
</dbReference>
<evidence type="ECO:0000256" key="2">
    <source>
        <dbReference type="SAM" id="Phobius"/>
    </source>
</evidence>
<dbReference type="Proteomes" id="UP000634455">
    <property type="component" value="Unassembled WGS sequence"/>
</dbReference>
<comment type="caution">
    <text evidence="4">The sequence shown here is derived from an EMBL/GenBank/DDBJ whole genome shotgun (WGS) entry which is preliminary data.</text>
</comment>
<reference evidence="5" key="1">
    <citation type="journal article" date="2019" name="Int. J. Syst. Evol. Microbiol.">
        <title>The Global Catalogue of Microorganisms (GCM) 10K type strain sequencing project: providing services to taxonomists for standard genome sequencing and annotation.</title>
        <authorList>
            <consortium name="The Broad Institute Genomics Platform"/>
            <consortium name="The Broad Institute Genome Sequencing Center for Infectious Disease"/>
            <person name="Wu L."/>
            <person name="Ma J."/>
        </authorList>
    </citation>
    <scope>NUCLEOTIDE SEQUENCE [LARGE SCALE GENOMIC DNA]</scope>
    <source>
        <strain evidence="5">KCTC 32465</strain>
    </source>
</reference>
<dbReference type="InterPro" id="IPR036681">
    <property type="entry name" value="PgpA-like_sf"/>
</dbReference>
<protein>
    <recommendedName>
        <fullName evidence="1">Phosphatidylglycerophosphatase A</fullName>
        <ecNumber evidence="1">3.1.3.27</ecNumber>
    </recommendedName>
    <alternativeName>
        <fullName evidence="1">Phosphatidylglycerolphosphate phosphatase A</fullName>
    </alternativeName>
</protein>
<dbReference type="Pfam" id="PF04608">
    <property type="entry name" value="PgpA"/>
    <property type="match status" value="1"/>
</dbReference>
<keyword evidence="1" id="KW-0378">Hydrolase</keyword>
<keyword evidence="1" id="KW-0479">Metal-binding</keyword>
<keyword evidence="1 2" id="KW-0812">Transmembrane</keyword>
<keyword evidence="1 2" id="KW-0472">Membrane</keyword>
<name>A0ABQ3CW19_9RHOB</name>
<dbReference type="EC" id="3.1.3.27" evidence="1"/>
<dbReference type="RefSeq" id="WP_189638729.1">
    <property type="nucleotide sequence ID" value="NZ_BMZF01000001.1"/>
</dbReference>
<comment type="pathway">
    <text evidence="1">Phospholipid metabolism; phosphatidylglycerol biosynthesis; phosphatidylglycerol from CDP-diacylglycerol: step 2/2.</text>
</comment>
<evidence type="ECO:0000259" key="3">
    <source>
        <dbReference type="Pfam" id="PF04608"/>
    </source>
</evidence>
<dbReference type="PANTHER" id="PTHR36305">
    <property type="entry name" value="PHOSPHATIDYLGLYCEROPHOSPHATASE A"/>
    <property type="match status" value="1"/>
</dbReference>
<dbReference type="InterPro" id="IPR007686">
    <property type="entry name" value="YutG/PgpA"/>
</dbReference>
<dbReference type="PIRSF" id="PIRSF006162">
    <property type="entry name" value="PgpA"/>
    <property type="match status" value="1"/>
</dbReference>
<sequence>MTRCIATWFYSGLAPRAPGTFGSLAALPFAYILHMLGQWWWLGIAAIIVFFIGWWATAMETKGKDDHDPSEIVIDEVAGQWIALIPVSFAASYHPDFPFSHGELLIYSLIAFALFRLFDIAKPFPVSWADNKDTAFGVMMDDVLAGIMAAICIVALFRIQDMF</sequence>
<keyword evidence="1" id="KW-0997">Cell inner membrane</keyword>
<comment type="subcellular location">
    <subcellularLocation>
        <location evidence="1">Cell inner membrane</location>
        <topology evidence="1">Multi-pass membrane protein</topology>
    </subcellularLocation>
</comment>
<feature type="domain" description="YutG/PgpA" evidence="3">
    <location>
        <begin position="5"/>
        <end position="156"/>
    </location>
</feature>
<dbReference type="SUPFAM" id="SSF101307">
    <property type="entry name" value="YutG-like"/>
    <property type="match status" value="1"/>
</dbReference>
<gene>
    <name evidence="4" type="primary">pgpA</name>
    <name evidence="4" type="ORF">GCM10008927_02180</name>
</gene>
<dbReference type="EMBL" id="BMZF01000001">
    <property type="protein sequence ID" value="GHA41406.1"/>
    <property type="molecule type" value="Genomic_DNA"/>
</dbReference>
<organism evidence="4 5">
    <name type="scientific">Paramylibacter ulvae</name>
    <dbReference type="NCBI Taxonomy" id="1651968"/>
    <lineage>
        <taxon>Bacteria</taxon>
        <taxon>Pseudomonadati</taxon>
        <taxon>Pseudomonadota</taxon>
        <taxon>Alphaproteobacteria</taxon>
        <taxon>Rhodobacterales</taxon>
        <taxon>Paracoccaceae</taxon>
        <taxon>Paramylibacter</taxon>
    </lineage>
</organism>
<comment type="catalytic activity">
    <reaction evidence="1">
        <text>a 1,2-diacyl-sn-glycero-3-phospho-(1'-sn-glycero-3'-phosphate) + H2O = a 1,2-diacyl-sn-glycero-3-phospho-(1'-sn-glycerol) + phosphate</text>
        <dbReference type="Rhea" id="RHEA:33751"/>
        <dbReference type="ChEBI" id="CHEBI:15377"/>
        <dbReference type="ChEBI" id="CHEBI:43474"/>
        <dbReference type="ChEBI" id="CHEBI:60110"/>
        <dbReference type="ChEBI" id="CHEBI:64716"/>
        <dbReference type="EC" id="3.1.3.27"/>
    </reaction>
</comment>
<keyword evidence="1" id="KW-1208">Phospholipid metabolism</keyword>
<accession>A0ABQ3CW19</accession>
<dbReference type="CDD" id="cd06971">
    <property type="entry name" value="PgpA"/>
    <property type="match status" value="1"/>
</dbReference>
<comment type="function">
    <text evidence="1">Lipid phosphatase which dephosphorylates phosphatidylglycerophosphate (PGP) to phosphatidylglycerol (PG).</text>
</comment>
<proteinExistence type="predicted"/>